<reference evidence="2" key="3">
    <citation type="submission" date="2025-09" db="UniProtKB">
        <authorList>
            <consortium name="Ensembl"/>
        </authorList>
    </citation>
    <scope>IDENTIFICATION</scope>
</reference>
<accession>H2YXV2</accession>
<evidence type="ECO:0000313" key="3">
    <source>
        <dbReference type="Proteomes" id="UP000007875"/>
    </source>
</evidence>
<sequence length="201" mass="23104">MDHKPSSSKETHKRNYDVTTPDEIPRKRRSSGVEATNSVEVQHHSKEKMPEPVQNKTETRNEVKDSRIFIKKDKKIIKNIDNSVDKKQSIIQKQTPVSNKKQIDSKKVTLKNGKALPPKQAIKKKQRRSPSPRFIVTLDGTRTSTTASSKIFMRCCFLGNIWKAVITTCLVQFFKFICVFCPFIKHSILKIVYGIKSMLPF</sequence>
<proteinExistence type="predicted"/>
<reference evidence="3" key="1">
    <citation type="submission" date="2003-08" db="EMBL/GenBank/DDBJ databases">
        <authorList>
            <person name="Birren B."/>
            <person name="Nusbaum C."/>
            <person name="Abebe A."/>
            <person name="Abouelleil A."/>
            <person name="Adekoya E."/>
            <person name="Ait-zahra M."/>
            <person name="Allen N."/>
            <person name="Allen T."/>
            <person name="An P."/>
            <person name="Anderson M."/>
            <person name="Anderson S."/>
            <person name="Arachchi H."/>
            <person name="Armbruster J."/>
            <person name="Bachantsang P."/>
            <person name="Baldwin J."/>
            <person name="Barry A."/>
            <person name="Bayul T."/>
            <person name="Blitshsteyn B."/>
            <person name="Bloom T."/>
            <person name="Blye J."/>
            <person name="Boguslavskiy L."/>
            <person name="Borowsky M."/>
            <person name="Boukhgalter B."/>
            <person name="Brunache A."/>
            <person name="Butler J."/>
            <person name="Calixte N."/>
            <person name="Calvo S."/>
            <person name="Camarata J."/>
            <person name="Campo K."/>
            <person name="Chang J."/>
            <person name="Cheshatsang Y."/>
            <person name="Citroen M."/>
            <person name="Collymore A."/>
            <person name="Considine T."/>
            <person name="Cook A."/>
            <person name="Cooke P."/>
            <person name="Corum B."/>
            <person name="Cuomo C."/>
            <person name="David R."/>
            <person name="Dawoe T."/>
            <person name="Degray S."/>
            <person name="Dodge S."/>
            <person name="Dooley K."/>
            <person name="Dorje P."/>
            <person name="Dorjee K."/>
            <person name="Dorris L."/>
            <person name="Duffey N."/>
            <person name="Dupes A."/>
            <person name="Elkins T."/>
            <person name="Engels R."/>
            <person name="Erickson J."/>
            <person name="Farina A."/>
            <person name="Faro S."/>
            <person name="Ferreira P."/>
            <person name="Fischer H."/>
            <person name="Fitzgerald M."/>
            <person name="Foley K."/>
            <person name="Gage D."/>
            <person name="Galagan J."/>
            <person name="Gearin G."/>
            <person name="Gnerre S."/>
            <person name="Gnirke A."/>
            <person name="Goyette A."/>
            <person name="Graham J."/>
            <person name="Grandbois E."/>
            <person name="Gyaltsen K."/>
            <person name="Hafez N."/>
            <person name="Hagopian D."/>
            <person name="Hagos B."/>
            <person name="Hall J."/>
            <person name="Hatcher B."/>
            <person name="Heller A."/>
            <person name="Higgins H."/>
            <person name="Honan T."/>
            <person name="Horn A."/>
            <person name="Houde N."/>
            <person name="Hughes L."/>
            <person name="Hulme W."/>
            <person name="Husby E."/>
            <person name="Iliev I."/>
            <person name="Jaffe D."/>
            <person name="Jones C."/>
            <person name="Kamal M."/>
            <person name="Kamat A."/>
            <person name="Kamvysselis M."/>
            <person name="Karlsson E."/>
            <person name="Kells C."/>
            <person name="Kieu A."/>
            <person name="Kisner P."/>
            <person name="Kodira C."/>
            <person name="Kulbokas E."/>
            <person name="Labutti K."/>
            <person name="Lama D."/>
            <person name="Landers T."/>
            <person name="Leger J."/>
            <person name="Levine S."/>
            <person name="Lewis D."/>
            <person name="Lewis T."/>
            <person name="Lindblad-toh K."/>
            <person name="Liu X."/>
            <person name="Lokyitsang T."/>
            <person name="Lokyitsang Y."/>
            <person name="Lucien O."/>
            <person name="Lui A."/>
            <person name="Ma L.J."/>
            <person name="Mabbitt R."/>
            <person name="Macdonald J."/>
            <person name="Maclean C."/>
            <person name="Major J."/>
            <person name="Manning J."/>
            <person name="Marabella R."/>
            <person name="Maru K."/>
            <person name="Matthews C."/>
            <person name="Mauceli E."/>
            <person name="Mccarthy M."/>
            <person name="Mcdonough S."/>
            <person name="Mcghee T."/>
            <person name="Meldrim J."/>
            <person name="Meneus L."/>
            <person name="Mesirov J."/>
            <person name="Mihalev A."/>
            <person name="Mihova T."/>
            <person name="Mikkelsen T."/>
            <person name="Mlenga V."/>
            <person name="Moru K."/>
            <person name="Mozes J."/>
            <person name="Mulrain L."/>
            <person name="Munson G."/>
            <person name="Naylor J."/>
            <person name="Newes C."/>
            <person name="Nguyen C."/>
            <person name="Nguyen N."/>
            <person name="Nguyen T."/>
            <person name="Nicol R."/>
            <person name="Nielsen C."/>
            <person name="Nizzari M."/>
            <person name="Norbu C."/>
            <person name="Norbu N."/>
            <person name="O'donnell P."/>
            <person name="Okoawo O."/>
            <person name="O'leary S."/>
            <person name="Omotosho B."/>
            <person name="O'neill K."/>
            <person name="Osman S."/>
            <person name="Parker S."/>
            <person name="Perrin D."/>
            <person name="Phunkhang P."/>
            <person name="Piqani B."/>
            <person name="Purcell S."/>
            <person name="Rachupka T."/>
            <person name="Ramasamy U."/>
            <person name="Rameau R."/>
            <person name="Ray V."/>
            <person name="Raymond C."/>
            <person name="Retta R."/>
            <person name="Richardson S."/>
            <person name="Rise C."/>
            <person name="Rodriguez J."/>
            <person name="Rogers J."/>
            <person name="Rogov P."/>
            <person name="Rutman M."/>
            <person name="Schupbach R."/>
            <person name="Seaman C."/>
            <person name="Settipalli S."/>
            <person name="Sharpe T."/>
            <person name="Sheridan J."/>
            <person name="Sherpa N."/>
            <person name="Shi J."/>
            <person name="Smirnov S."/>
            <person name="Smith C."/>
            <person name="Sougnez C."/>
            <person name="Spencer B."/>
            <person name="Stalker J."/>
            <person name="Stange-thomann N."/>
            <person name="Stavropoulos S."/>
            <person name="Stetson K."/>
            <person name="Stone C."/>
            <person name="Stone S."/>
            <person name="Stubbs M."/>
            <person name="Talamas J."/>
            <person name="Tchuinga P."/>
            <person name="Tenzing P."/>
            <person name="Tesfaye S."/>
            <person name="Theodore J."/>
            <person name="Thoulutsang Y."/>
            <person name="Topham K."/>
            <person name="Towey S."/>
            <person name="Tsamla T."/>
            <person name="Tsomo N."/>
            <person name="Vallee D."/>
            <person name="Vassiliev H."/>
            <person name="Venkataraman V."/>
            <person name="Vinson J."/>
            <person name="Vo A."/>
            <person name="Wade C."/>
            <person name="Wang S."/>
            <person name="Wangchuk T."/>
            <person name="Wangdi T."/>
            <person name="Whittaker C."/>
            <person name="Wilkinson J."/>
            <person name="Wu Y."/>
            <person name="Wyman D."/>
            <person name="Yadav S."/>
            <person name="Yang S."/>
            <person name="Yang X."/>
            <person name="Yeager S."/>
            <person name="Yee E."/>
            <person name="Young G."/>
            <person name="Zainoun J."/>
            <person name="Zembeck L."/>
            <person name="Zimmer A."/>
            <person name="Zody M."/>
            <person name="Lander E."/>
        </authorList>
    </citation>
    <scope>NUCLEOTIDE SEQUENCE [LARGE SCALE GENOMIC DNA]</scope>
</reference>
<evidence type="ECO:0000313" key="2">
    <source>
        <dbReference type="Ensembl" id="ENSCSAVP00000010163.1"/>
    </source>
</evidence>
<evidence type="ECO:0000256" key="1">
    <source>
        <dbReference type="SAM" id="MobiDB-lite"/>
    </source>
</evidence>
<feature type="compositionally biased region" description="Basic and acidic residues" evidence="1">
    <location>
        <begin position="1"/>
        <end position="16"/>
    </location>
</feature>
<reference evidence="2" key="2">
    <citation type="submission" date="2025-08" db="UniProtKB">
        <authorList>
            <consortium name="Ensembl"/>
        </authorList>
    </citation>
    <scope>IDENTIFICATION</scope>
</reference>
<feature type="region of interest" description="Disordered" evidence="1">
    <location>
        <begin position="1"/>
        <end position="62"/>
    </location>
</feature>
<keyword evidence="3" id="KW-1185">Reference proteome</keyword>
<dbReference type="AlphaFoldDB" id="H2YXV2"/>
<protein>
    <submittedName>
        <fullName evidence="2">Uncharacterized protein</fullName>
    </submittedName>
</protein>
<name>H2YXV2_CIOSA</name>
<dbReference type="HOGENOM" id="CLU_1360007_0_0_1"/>
<dbReference type="Proteomes" id="UP000007875">
    <property type="component" value="Unassembled WGS sequence"/>
</dbReference>
<feature type="compositionally biased region" description="Basic and acidic residues" evidence="1">
    <location>
        <begin position="41"/>
        <end position="50"/>
    </location>
</feature>
<dbReference type="Ensembl" id="ENSCSAVT00000010287.1">
    <property type="protein sequence ID" value="ENSCSAVP00000010163.1"/>
    <property type="gene ID" value="ENSCSAVG00000005996.1"/>
</dbReference>
<organism evidence="2 3">
    <name type="scientific">Ciona savignyi</name>
    <name type="common">Pacific transparent sea squirt</name>
    <dbReference type="NCBI Taxonomy" id="51511"/>
    <lineage>
        <taxon>Eukaryota</taxon>
        <taxon>Metazoa</taxon>
        <taxon>Chordata</taxon>
        <taxon>Tunicata</taxon>
        <taxon>Ascidiacea</taxon>
        <taxon>Phlebobranchia</taxon>
        <taxon>Cionidae</taxon>
        <taxon>Ciona</taxon>
    </lineage>
</organism>